<proteinExistence type="predicted"/>
<sequence>MKRSPPPEATIDSVVGDLSKEGAQEPKEGDTPIAIDEGLPDVYATASLLDDQTEAKEDPACGDDKEKM</sequence>
<organism evidence="2">
    <name type="scientific">Sesamum angustifolium</name>
    <dbReference type="NCBI Taxonomy" id="2727405"/>
    <lineage>
        <taxon>Eukaryota</taxon>
        <taxon>Viridiplantae</taxon>
        <taxon>Streptophyta</taxon>
        <taxon>Embryophyta</taxon>
        <taxon>Tracheophyta</taxon>
        <taxon>Spermatophyta</taxon>
        <taxon>Magnoliopsida</taxon>
        <taxon>eudicotyledons</taxon>
        <taxon>Gunneridae</taxon>
        <taxon>Pentapetalae</taxon>
        <taxon>asterids</taxon>
        <taxon>lamiids</taxon>
        <taxon>Lamiales</taxon>
        <taxon>Pedaliaceae</taxon>
        <taxon>Sesamum</taxon>
    </lineage>
</organism>
<dbReference type="AlphaFoldDB" id="A0AAW2JGF9"/>
<evidence type="ECO:0000313" key="2">
    <source>
        <dbReference type="EMBL" id="KAL0293449.1"/>
    </source>
</evidence>
<feature type="compositionally biased region" description="Basic and acidic residues" evidence="1">
    <location>
        <begin position="18"/>
        <end position="30"/>
    </location>
</feature>
<feature type="region of interest" description="Disordered" evidence="1">
    <location>
        <begin position="1"/>
        <end position="68"/>
    </location>
</feature>
<comment type="caution">
    <text evidence="2">The sequence shown here is derived from an EMBL/GenBank/DDBJ whole genome shotgun (WGS) entry which is preliminary data.</text>
</comment>
<name>A0AAW2JGF9_9LAMI</name>
<evidence type="ECO:0000256" key="1">
    <source>
        <dbReference type="SAM" id="MobiDB-lite"/>
    </source>
</evidence>
<reference evidence="2" key="1">
    <citation type="submission" date="2020-06" db="EMBL/GenBank/DDBJ databases">
        <authorList>
            <person name="Li T."/>
            <person name="Hu X."/>
            <person name="Zhang T."/>
            <person name="Song X."/>
            <person name="Zhang H."/>
            <person name="Dai N."/>
            <person name="Sheng W."/>
            <person name="Hou X."/>
            <person name="Wei L."/>
        </authorList>
    </citation>
    <scope>NUCLEOTIDE SEQUENCE</scope>
    <source>
        <strain evidence="2">G01</strain>
        <tissue evidence="2">Leaf</tissue>
    </source>
</reference>
<protein>
    <submittedName>
        <fullName evidence="2">Uncharacterized protein</fullName>
    </submittedName>
</protein>
<dbReference type="EMBL" id="JACGWK010001023">
    <property type="protein sequence ID" value="KAL0293449.1"/>
    <property type="molecule type" value="Genomic_DNA"/>
</dbReference>
<accession>A0AAW2JGF9</accession>
<reference evidence="2" key="2">
    <citation type="journal article" date="2024" name="Plant">
        <title>Genomic evolution and insights into agronomic trait innovations of Sesamum species.</title>
        <authorList>
            <person name="Miao H."/>
            <person name="Wang L."/>
            <person name="Qu L."/>
            <person name="Liu H."/>
            <person name="Sun Y."/>
            <person name="Le M."/>
            <person name="Wang Q."/>
            <person name="Wei S."/>
            <person name="Zheng Y."/>
            <person name="Lin W."/>
            <person name="Duan Y."/>
            <person name="Cao H."/>
            <person name="Xiong S."/>
            <person name="Wang X."/>
            <person name="Wei L."/>
            <person name="Li C."/>
            <person name="Ma Q."/>
            <person name="Ju M."/>
            <person name="Zhao R."/>
            <person name="Li G."/>
            <person name="Mu C."/>
            <person name="Tian Q."/>
            <person name="Mei H."/>
            <person name="Zhang T."/>
            <person name="Gao T."/>
            <person name="Zhang H."/>
        </authorList>
    </citation>
    <scope>NUCLEOTIDE SEQUENCE</scope>
    <source>
        <strain evidence="2">G01</strain>
    </source>
</reference>
<feature type="compositionally biased region" description="Basic and acidic residues" evidence="1">
    <location>
        <begin position="53"/>
        <end position="68"/>
    </location>
</feature>
<gene>
    <name evidence="2" type="ORF">Sangu_2524300</name>
</gene>